<dbReference type="OrthoDB" id="286413at2"/>
<organism evidence="1 2">
    <name type="scientific">Actinomadura syzygii</name>
    <dbReference type="NCBI Taxonomy" id="1427538"/>
    <lineage>
        <taxon>Bacteria</taxon>
        <taxon>Bacillati</taxon>
        <taxon>Actinomycetota</taxon>
        <taxon>Actinomycetes</taxon>
        <taxon>Streptosporangiales</taxon>
        <taxon>Thermomonosporaceae</taxon>
        <taxon>Actinomadura</taxon>
    </lineage>
</organism>
<evidence type="ECO:0000313" key="2">
    <source>
        <dbReference type="Proteomes" id="UP000322634"/>
    </source>
</evidence>
<dbReference type="EMBL" id="VSFF01000001">
    <property type="protein sequence ID" value="TYC18934.1"/>
    <property type="molecule type" value="Genomic_DNA"/>
</dbReference>
<comment type="caution">
    <text evidence="1">The sequence shown here is derived from an EMBL/GenBank/DDBJ whole genome shotgun (WGS) entry which is preliminary data.</text>
</comment>
<dbReference type="Proteomes" id="UP000322634">
    <property type="component" value="Unassembled WGS sequence"/>
</dbReference>
<name>A0A5D0ULE7_9ACTN</name>
<reference evidence="1 2" key="1">
    <citation type="submission" date="2019-08" db="EMBL/GenBank/DDBJ databases">
        <title>Actinomadura sp. nov. CYP1-5 isolated from mountain soil.</title>
        <authorList>
            <person name="Songsumanus A."/>
            <person name="Kuncharoen N."/>
            <person name="Kudo T."/>
            <person name="Yuki M."/>
            <person name="Igarashi Y."/>
            <person name="Tanasupawat S."/>
        </authorList>
    </citation>
    <scope>NUCLEOTIDE SEQUENCE [LARGE SCALE GENOMIC DNA]</scope>
    <source>
        <strain evidence="1 2">GKU157</strain>
    </source>
</reference>
<accession>A0A5D0ULE7</accession>
<protein>
    <submittedName>
        <fullName evidence="1">SMI1/KNR4 family protein</fullName>
    </submittedName>
</protein>
<dbReference type="AlphaFoldDB" id="A0A5D0ULE7"/>
<gene>
    <name evidence="1" type="ORF">FXF65_00550</name>
</gene>
<sequence>MDDRRRLSRVTKRRETDLASGCDFELYDSFEAPEKTAWWFRLWTGNETVDGSEFRFFGTTGTGDYVGFWLARSGEPVTRQPIVYLGSEGERGVIARDLDDLLWLFADGFGPQEAFTDPSRTTEPSTAFQAIAERYAPAKRSPATEIVAEAQKEFPGFSELIDAMCR</sequence>
<proteinExistence type="predicted"/>
<evidence type="ECO:0000313" key="1">
    <source>
        <dbReference type="EMBL" id="TYC18934.1"/>
    </source>
</evidence>
<keyword evidence="2" id="KW-1185">Reference proteome</keyword>